<sequence>MKTRFFKNIALFGGLAASLLVSSCTGDLDRTPFIEVTSATVYNNPAAYKQAAAKLYAGLALTGQEGPAGKPDLGGIDEGFSSYLRQYWQLQELPTDEAVIAWGDAGLPEMNTMQWSSNNPFVRGLYNRIFYQIAACNEYIREASDAKLSSRGITGTNLTDVKYLRTEARFLRALSYWHALDTFGGNVPFVTEADAIGSTLPKQTNASALFNYIETELKAIEPDMMDARKNEYARADKAAVWMLLAKLYLNAEAAGVGAKYADAATYAKKVIDAGYSLEAKYTNLFRTDNNNSKEIIFPVAFDGVHTKTWGGMTFLVHAPVGGSMSAASFGIDGGWGGLRTTKAFVSLFADPSGKTDTRAMFYTDGQKLEIEDLTQFSNGYAISKWKNISSTGAQGSDIVHPDTDFPMFRLADAYLIYAEAAARGAGDRTLALQYVNALRTRAYGNTNGNITAAQLTADFILDERARELYWEGSRRTDLIRFNKYTSATYVWPWKGGVKDGKSVSDFLKVYPIPSTDLTANPNLKQNTGY</sequence>
<dbReference type="Gene3D" id="1.25.40.390">
    <property type="match status" value="1"/>
</dbReference>
<feature type="domain" description="RagB/SusD" evidence="7">
    <location>
        <begin position="296"/>
        <end position="529"/>
    </location>
</feature>
<keyword evidence="5" id="KW-0998">Cell outer membrane</keyword>
<dbReference type="Proteomes" id="UP001236507">
    <property type="component" value="Unassembled WGS sequence"/>
</dbReference>
<accession>A0ABT6Y3G2</accession>
<gene>
    <name evidence="8" type="ORF">QM524_01220</name>
</gene>
<evidence type="ECO:0000256" key="6">
    <source>
        <dbReference type="SAM" id="SignalP"/>
    </source>
</evidence>
<dbReference type="SUPFAM" id="SSF48452">
    <property type="entry name" value="TPR-like"/>
    <property type="match status" value="1"/>
</dbReference>
<dbReference type="Gene3D" id="1.10.3780.10">
    <property type="entry name" value="SusD-like"/>
    <property type="match status" value="1"/>
</dbReference>
<comment type="caution">
    <text evidence="8">The sequence shown here is derived from an EMBL/GenBank/DDBJ whole genome shotgun (WGS) entry which is preliminary data.</text>
</comment>
<evidence type="ECO:0000256" key="2">
    <source>
        <dbReference type="ARBA" id="ARBA00006275"/>
    </source>
</evidence>
<dbReference type="Pfam" id="PF07980">
    <property type="entry name" value="SusD_RagB"/>
    <property type="match status" value="1"/>
</dbReference>
<protein>
    <submittedName>
        <fullName evidence="8">RagB/SusD family nutrient uptake outer membrane protein</fullName>
    </submittedName>
</protein>
<evidence type="ECO:0000256" key="3">
    <source>
        <dbReference type="ARBA" id="ARBA00022729"/>
    </source>
</evidence>
<evidence type="ECO:0000256" key="5">
    <source>
        <dbReference type="ARBA" id="ARBA00023237"/>
    </source>
</evidence>
<evidence type="ECO:0000256" key="1">
    <source>
        <dbReference type="ARBA" id="ARBA00004442"/>
    </source>
</evidence>
<keyword evidence="9" id="KW-1185">Reference proteome</keyword>
<dbReference type="EMBL" id="JASHIF010000002">
    <property type="protein sequence ID" value="MDI9857816.1"/>
    <property type="molecule type" value="Genomic_DNA"/>
</dbReference>
<comment type="similarity">
    <text evidence="2">Belongs to the SusD family.</text>
</comment>
<dbReference type="PROSITE" id="PS51257">
    <property type="entry name" value="PROKAR_LIPOPROTEIN"/>
    <property type="match status" value="1"/>
</dbReference>
<evidence type="ECO:0000313" key="8">
    <source>
        <dbReference type="EMBL" id="MDI9857816.1"/>
    </source>
</evidence>
<evidence type="ECO:0000256" key="4">
    <source>
        <dbReference type="ARBA" id="ARBA00023136"/>
    </source>
</evidence>
<dbReference type="InterPro" id="IPR012944">
    <property type="entry name" value="SusD_RagB_dom"/>
</dbReference>
<comment type="subcellular location">
    <subcellularLocation>
        <location evidence="1">Cell outer membrane</location>
    </subcellularLocation>
</comment>
<feature type="signal peptide" evidence="6">
    <location>
        <begin position="1"/>
        <end position="23"/>
    </location>
</feature>
<dbReference type="Gene3D" id="1.25.40.10">
    <property type="entry name" value="Tetratricopeptide repeat domain"/>
    <property type="match status" value="1"/>
</dbReference>
<name>A0ABT6Y3G2_9BACT</name>
<evidence type="ECO:0000313" key="9">
    <source>
        <dbReference type="Proteomes" id="UP001236507"/>
    </source>
</evidence>
<dbReference type="RefSeq" id="WP_283343113.1">
    <property type="nucleotide sequence ID" value="NZ_JASHIF010000002.1"/>
</dbReference>
<reference evidence="8 9" key="1">
    <citation type="submission" date="2023-05" db="EMBL/GenBank/DDBJ databases">
        <title>Novel species of genus Flectobacillus isolated from stream in China.</title>
        <authorList>
            <person name="Lu H."/>
        </authorList>
    </citation>
    <scope>NUCLEOTIDE SEQUENCE [LARGE SCALE GENOMIC DNA]</scope>
    <source>
        <strain evidence="8 9">KCTC 42575</strain>
    </source>
</reference>
<dbReference type="CDD" id="cd08977">
    <property type="entry name" value="SusD"/>
    <property type="match status" value="1"/>
</dbReference>
<organism evidence="8 9">
    <name type="scientific">Flectobacillus roseus</name>
    <dbReference type="NCBI Taxonomy" id="502259"/>
    <lineage>
        <taxon>Bacteria</taxon>
        <taxon>Pseudomonadati</taxon>
        <taxon>Bacteroidota</taxon>
        <taxon>Cytophagia</taxon>
        <taxon>Cytophagales</taxon>
        <taxon>Flectobacillaceae</taxon>
        <taxon>Flectobacillus</taxon>
    </lineage>
</organism>
<proteinExistence type="inferred from homology"/>
<keyword evidence="4" id="KW-0472">Membrane</keyword>
<feature type="chain" id="PRO_5047177499" evidence="6">
    <location>
        <begin position="24"/>
        <end position="529"/>
    </location>
</feature>
<keyword evidence="3 6" id="KW-0732">Signal</keyword>
<dbReference type="InterPro" id="IPR011990">
    <property type="entry name" value="TPR-like_helical_dom_sf"/>
</dbReference>
<evidence type="ECO:0000259" key="7">
    <source>
        <dbReference type="Pfam" id="PF07980"/>
    </source>
</evidence>